<evidence type="ECO:0000259" key="4">
    <source>
        <dbReference type="PROSITE" id="PS50878"/>
    </source>
</evidence>
<evidence type="ECO:0000313" key="5">
    <source>
        <dbReference type="EMBL" id="KAK1796248.1"/>
    </source>
</evidence>
<dbReference type="EC" id="3.1.26.4" evidence="2"/>
<dbReference type="Pfam" id="PF03732">
    <property type="entry name" value="Retrotrans_gag"/>
    <property type="match status" value="1"/>
</dbReference>
<comment type="caution">
    <text evidence="5">The sequence shown here is derived from an EMBL/GenBank/DDBJ whole genome shotgun (WGS) entry which is preliminary data.</text>
</comment>
<dbReference type="InterPro" id="IPR005162">
    <property type="entry name" value="Retrotrans_gag_dom"/>
</dbReference>
<dbReference type="InterPro" id="IPR000477">
    <property type="entry name" value="RT_dom"/>
</dbReference>
<feature type="compositionally biased region" description="Low complexity" evidence="3">
    <location>
        <begin position="9"/>
        <end position="20"/>
    </location>
</feature>
<dbReference type="CDD" id="cd01647">
    <property type="entry name" value="RT_LTR"/>
    <property type="match status" value="1"/>
</dbReference>
<dbReference type="InterPro" id="IPR043128">
    <property type="entry name" value="Rev_trsase/Diguanyl_cyclase"/>
</dbReference>
<name>A0AAD9DWZ7_9TELE</name>
<evidence type="ECO:0000256" key="2">
    <source>
        <dbReference type="ARBA" id="ARBA00012180"/>
    </source>
</evidence>
<dbReference type="CDD" id="cd00303">
    <property type="entry name" value="retropepsin_like"/>
    <property type="match status" value="1"/>
</dbReference>
<dbReference type="SUPFAM" id="SSF56672">
    <property type="entry name" value="DNA/RNA polymerases"/>
    <property type="match status" value="1"/>
</dbReference>
<keyword evidence="6" id="KW-1185">Reference proteome</keyword>
<feature type="domain" description="Reverse transcriptase" evidence="4">
    <location>
        <begin position="363"/>
        <end position="542"/>
    </location>
</feature>
<evidence type="ECO:0000313" key="6">
    <source>
        <dbReference type="Proteomes" id="UP001239994"/>
    </source>
</evidence>
<dbReference type="GO" id="GO:0004523">
    <property type="term" value="F:RNA-DNA hybrid ribonuclease activity"/>
    <property type="evidence" value="ECO:0007669"/>
    <property type="project" value="UniProtKB-EC"/>
</dbReference>
<dbReference type="PANTHER" id="PTHR24559">
    <property type="entry name" value="TRANSPOSON TY3-I GAG-POL POLYPROTEIN"/>
    <property type="match status" value="1"/>
</dbReference>
<dbReference type="InterPro" id="IPR053134">
    <property type="entry name" value="RNA-dir_DNA_polymerase"/>
</dbReference>
<dbReference type="Pfam" id="PF00078">
    <property type="entry name" value="RVT_1"/>
    <property type="match status" value="1"/>
</dbReference>
<dbReference type="PROSITE" id="PS50878">
    <property type="entry name" value="RT_POL"/>
    <property type="match status" value="1"/>
</dbReference>
<dbReference type="Gene3D" id="3.10.10.10">
    <property type="entry name" value="HIV Type 1 Reverse Transcriptase, subunit A, domain 1"/>
    <property type="match status" value="1"/>
</dbReference>
<dbReference type="InterPro" id="IPR043502">
    <property type="entry name" value="DNA/RNA_pol_sf"/>
</dbReference>
<evidence type="ECO:0000256" key="3">
    <source>
        <dbReference type="SAM" id="MobiDB-lite"/>
    </source>
</evidence>
<dbReference type="Gene3D" id="3.30.70.270">
    <property type="match status" value="1"/>
</dbReference>
<dbReference type="Proteomes" id="UP001239994">
    <property type="component" value="Unassembled WGS sequence"/>
</dbReference>
<feature type="region of interest" description="Disordered" evidence="3">
    <location>
        <begin position="1"/>
        <end position="20"/>
    </location>
</feature>
<accession>A0AAD9DWZ7</accession>
<proteinExistence type="inferred from homology"/>
<protein>
    <recommendedName>
        <fullName evidence="2">ribonuclease H</fullName>
        <ecNumber evidence="2">3.1.26.4</ecNumber>
    </recommendedName>
</protein>
<dbReference type="EMBL" id="JAROKS010000015">
    <property type="protein sequence ID" value="KAK1796248.1"/>
    <property type="molecule type" value="Genomic_DNA"/>
</dbReference>
<gene>
    <name evidence="5" type="ORF">P4O66_009322</name>
</gene>
<organism evidence="5 6">
    <name type="scientific">Electrophorus voltai</name>
    <dbReference type="NCBI Taxonomy" id="2609070"/>
    <lineage>
        <taxon>Eukaryota</taxon>
        <taxon>Metazoa</taxon>
        <taxon>Chordata</taxon>
        <taxon>Craniata</taxon>
        <taxon>Vertebrata</taxon>
        <taxon>Euteleostomi</taxon>
        <taxon>Actinopterygii</taxon>
        <taxon>Neopterygii</taxon>
        <taxon>Teleostei</taxon>
        <taxon>Ostariophysi</taxon>
        <taxon>Gymnotiformes</taxon>
        <taxon>Gymnotoidei</taxon>
        <taxon>Gymnotidae</taxon>
        <taxon>Electrophorus</taxon>
    </lineage>
</organism>
<dbReference type="PANTHER" id="PTHR24559:SF440">
    <property type="entry name" value="RIBONUCLEASE H"/>
    <property type="match status" value="1"/>
</dbReference>
<sequence length="595" mass="66755">MENKEHICSTSPLTSSVPPTSQKRAAAIQMMALDQQRQEIGEVRAMVKTLGQYVNCLTPRLSNHAKVSFVISRLTGKARVWGVALITNKSPLIKDYTSFMRELQAVFNHPCQGRLYGQALLRLRQGLRSAADYTMEFWTLAAGTRWNEPLQIVAFLNGLRAELSCKQEVNTLNEVVHLTITYDRLLQERRQCVHWNSPQLDITGNTGQTDTPEESMQLDAAGIQPKRGEQRRGSNAVSCSPTHSMFRVPVEVSCNGRLLSTSALVDLGAAGNLTDWGFLKRLGIKAITLPSLLSMQALDGGPVGPGYTTHVTPCVLLITKDGHMECNAFFLLPSLSHSLTLGAKSIPSPKRKNRQWTNTSWRHWNKGTAATTSPASAGVFFVKKKDGGLRPCMHYSGLNKLLVQYPYPLPLVPAVLEQLRRARYFTNLDLHSTYNLIWVKEGDEWMTAFSTFTGHYEYLVLPYDLAMAPSIFQAYINEVLREFLGRSIITYIDNILIYSSSWNQHVADMWAMLRTLLWNHLYCKAEKCEFHHKEVDFLGYIIQEGSEFHQILQFTSKVPHGPTLGTSPKDQMDSQRGKGLRGAQDCLLNSACVTT</sequence>
<dbReference type="AlphaFoldDB" id="A0AAD9DWZ7"/>
<comment type="similarity">
    <text evidence="1">Belongs to the beta type-B retroviral polymerase family. HERV class-II K(HML-2) pol subfamily.</text>
</comment>
<evidence type="ECO:0000256" key="1">
    <source>
        <dbReference type="ARBA" id="ARBA00010879"/>
    </source>
</evidence>
<reference evidence="5" key="1">
    <citation type="submission" date="2023-03" db="EMBL/GenBank/DDBJ databases">
        <title>Electrophorus voltai genome.</title>
        <authorList>
            <person name="Bian C."/>
        </authorList>
    </citation>
    <scope>NUCLEOTIDE SEQUENCE</scope>
    <source>
        <strain evidence="5">CB-2022</strain>
        <tissue evidence="5">Muscle</tissue>
    </source>
</reference>